<comment type="similarity">
    <text evidence="2 4">Belongs to the bacterial solute-binding protein 3 family.</text>
</comment>
<evidence type="ECO:0000313" key="7">
    <source>
        <dbReference type="EMBL" id="MRV76650.1"/>
    </source>
</evidence>
<dbReference type="PROSITE" id="PS01039">
    <property type="entry name" value="SBP_BACTERIAL_3"/>
    <property type="match status" value="1"/>
</dbReference>
<keyword evidence="3 5" id="KW-0732">Signal</keyword>
<dbReference type="GO" id="GO:0030313">
    <property type="term" value="C:cell envelope"/>
    <property type="evidence" value="ECO:0007669"/>
    <property type="project" value="UniProtKB-SubCell"/>
</dbReference>
<evidence type="ECO:0000256" key="5">
    <source>
        <dbReference type="SAM" id="SignalP"/>
    </source>
</evidence>
<reference evidence="7 8" key="1">
    <citation type="submission" date="2019-11" db="EMBL/GenBank/DDBJ databases">
        <title>Novel species isolated from a subtropical stream in China.</title>
        <authorList>
            <person name="Lu H."/>
        </authorList>
    </citation>
    <scope>NUCLEOTIDE SEQUENCE [LARGE SCALE GENOMIC DNA]</scope>
    <source>
        <strain evidence="7 8">FT92W</strain>
    </source>
</reference>
<dbReference type="InterPro" id="IPR018313">
    <property type="entry name" value="SBP_3_CS"/>
</dbReference>
<protein>
    <submittedName>
        <fullName evidence="7">Transporter substrate-binding domain-containing protein</fullName>
    </submittedName>
</protein>
<keyword evidence="8" id="KW-1185">Reference proteome</keyword>
<sequence length="266" mass="28340">MKRRSVINFLTLSTVLSVALAAGAPAQAAALDDILKNKVLKVAVPQDFPPFGSVGPDMKPAGYDIDVAKLVAKELGVAVELVPVTSANRIPYLNTKKVDLVISSLGKNPEREKVIDFTIAYAPFFSGVFGSDKVAVGKGEELAGKTVGVTRGAVEDLELTKLAPSSATIKRFEDNNATISAFLSGQVPLIATGNVVAGAISEKQTAHKLDFKFIIKNSPCHIGINKGEPQLLERVNHIIEKAKQDGSLNGIAEKWLKLKRPVASFL</sequence>
<dbReference type="EMBL" id="WKJJ01000037">
    <property type="protein sequence ID" value="MRV76650.1"/>
    <property type="molecule type" value="Genomic_DNA"/>
</dbReference>
<dbReference type="SMART" id="SM00062">
    <property type="entry name" value="PBPb"/>
    <property type="match status" value="1"/>
</dbReference>
<evidence type="ECO:0000256" key="1">
    <source>
        <dbReference type="ARBA" id="ARBA00004196"/>
    </source>
</evidence>
<accession>A0A7X2LVE3</accession>
<dbReference type="InterPro" id="IPR001638">
    <property type="entry name" value="Solute-binding_3/MltF_N"/>
</dbReference>
<evidence type="ECO:0000259" key="6">
    <source>
        <dbReference type="SMART" id="SM00062"/>
    </source>
</evidence>
<feature type="signal peptide" evidence="5">
    <location>
        <begin position="1"/>
        <end position="28"/>
    </location>
</feature>
<dbReference type="SUPFAM" id="SSF53850">
    <property type="entry name" value="Periplasmic binding protein-like II"/>
    <property type="match status" value="1"/>
</dbReference>
<dbReference type="AlphaFoldDB" id="A0A7X2LVE3"/>
<comment type="subcellular location">
    <subcellularLocation>
        <location evidence="1">Cell envelope</location>
    </subcellularLocation>
</comment>
<dbReference type="PANTHER" id="PTHR35936">
    <property type="entry name" value="MEMBRANE-BOUND LYTIC MUREIN TRANSGLYCOSYLASE F"/>
    <property type="match status" value="1"/>
</dbReference>
<organism evidence="7 8">
    <name type="scientific">Pseudoduganella rivuli</name>
    <dbReference type="NCBI Taxonomy" id="2666085"/>
    <lineage>
        <taxon>Bacteria</taxon>
        <taxon>Pseudomonadati</taxon>
        <taxon>Pseudomonadota</taxon>
        <taxon>Betaproteobacteria</taxon>
        <taxon>Burkholderiales</taxon>
        <taxon>Oxalobacteraceae</taxon>
        <taxon>Telluria group</taxon>
        <taxon>Pseudoduganella</taxon>
    </lineage>
</organism>
<dbReference type="RefSeq" id="WP_154382360.1">
    <property type="nucleotide sequence ID" value="NZ_WKJJ01000037.1"/>
</dbReference>
<evidence type="ECO:0000313" key="8">
    <source>
        <dbReference type="Proteomes" id="UP000446768"/>
    </source>
</evidence>
<evidence type="ECO:0000256" key="3">
    <source>
        <dbReference type="ARBA" id="ARBA00022729"/>
    </source>
</evidence>
<feature type="chain" id="PRO_5030947913" evidence="5">
    <location>
        <begin position="29"/>
        <end position="266"/>
    </location>
</feature>
<comment type="caution">
    <text evidence="7">The sequence shown here is derived from an EMBL/GenBank/DDBJ whole genome shotgun (WGS) entry which is preliminary data.</text>
</comment>
<evidence type="ECO:0000256" key="4">
    <source>
        <dbReference type="RuleBase" id="RU003744"/>
    </source>
</evidence>
<dbReference type="Gene3D" id="3.40.190.10">
    <property type="entry name" value="Periplasmic binding protein-like II"/>
    <property type="match status" value="2"/>
</dbReference>
<dbReference type="CDD" id="cd01072">
    <property type="entry name" value="PBP2_SMa0082_like"/>
    <property type="match status" value="1"/>
</dbReference>
<proteinExistence type="inferred from homology"/>
<name>A0A7X2LVE3_9BURK</name>
<dbReference type="Proteomes" id="UP000446768">
    <property type="component" value="Unassembled WGS sequence"/>
</dbReference>
<gene>
    <name evidence="7" type="ORF">GJ700_33550</name>
</gene>
<dbReference type="Pfam" id="PF00497">
    <property type="entry name" value="SBP_bac_3"/>
    <property type="match status" value="1"/>
</dbReference>
<dbReference type="PANTHER" id="PTHR35936:SF37">
    <property type="entry name" value="AMINO ACID ABC TRANSPORTER SUBSTRATE-BINDING PROTEIN"/>
    <property type="match status" value="1"/>
</dbReference>
<evidence type="ECO:0000256" key="2">
    <source>
        <dbReference type="ARBA" id="ARBA00010333"/>
    </source>
</evidence>
<feature type="domain" description="Solute-binding protein family 3/N-terminal" evidence="6">
    <location>
        <begin position="39"/>
        <end position="259"/>
    </location>
</feature>